<sequence length="141" mass="16332">MFFITQSCFKLHQNIITGLSAVFLNFVDAVYSLMFSKKPLKPSQNSWIYTEIRLHTGELLLLIRTTSEGSLLQGILFMGIIVQRAEYSFSFDSYFTITHCFVLVYHIKSQWNPQRFVVTICGINSRGVKTFQRHCECFAVK</sequence>
<dbReference type="EMBL" id="JAHUTJ010000218">
    <property type="protein sequence ID" value="MED6263449.1"/>
    <property type="molecule type" value="Genomic_DNA"/>
</dbReference>
<dbReference type="Proteomes" id="UP001352852">
    <property type="component" value="Unassembled WGS sequence"/>
</dbReference>
<accession>A0ABU7CLC8</accession>
<proteinExistence type="predicted"/>
<keyword evidence="2" id="KW-1185">Reference proteome</keyword>
<gene>
    <name evidence="1" type="ORF">CHARACLAT_004688</name>
</gene>
<reference evidence="1 2" key="1">
    <citation type="submission" date="2021-06" db="EMBL/GenBank/DDBJ databases">
        <authorList>
            <person name="Palmer J.M."/>
        </authorList>
    </citation>
    <scope>NUCLEOTIDE SEQUENCE [LARGE SCALE GENOMIC DNA]</scope>
    <source>
        <strain evidence="1 2">CL_MEX2019</strain>
        <tissue evidence="1">Muscle</tissue>
    </source>
</reference>
<evidence type="ECO:0000313" key="2">
    <source>
        <dbReference type="Proteomes" id="UP001352852"/>
    </source>
</evidence>
<name>A0ABU7CLC8_9TELE</name>
<evidence type="ECO:0008006" key="3">
    <source>
        <dbReference type="Google" id="ProtNLM"/>
    </source>
</evidence>
<organism evidence="1 2">
    <name type="scientific">Characodon lateralis</name>
    <dbReference type="NCBI Taxonomy" id="208331"/>
    <lineage>
        <taxon>Eukaryota</taxon>
        <taxon>Metazoa</taxon>
        <taxon>Chordata</taxon>
        <taxon>Craniata</taxon>
        <taxon>Vertebrata</taxon>
        <taxon>Euteleostomi</taxon>
        <taxon>Actinopterygii</taxon>
        <taxon>Neopterygii</taxon>
        <taxon>Teleostei</taxon>
        <taxon>Neoteleostei</taxon>
        <taxon>Acanthomorphata</taxon>
        <taxon>Ovalentaria</taxon>
        <taxon>Atherinomorphae</taxon>
        <taxon>Cyprinodontiformes</taxon>
        <taxon>Goodeidae</taxon>
        <taxon>Characodon</taxon>
    </lineage>
</organism>
<comment type="caution">
    <text evidence="1">The sequence shown here is derived from an EMBL/GenBank/DDBJ whole genome shotgun (WGS) entry which is preliminary data.</text>
</comment>
<evidence type="ECO:0000313" key="1">
    <source>
        <dbReference type="EMBL" id="MED6263449.1"/>
    </source>
</evidence>
<protein>
    <recommendedName>
        <fullName evidence="3">Vomeronasal type-1 receptor</fullName>
    </recommendedName>
</protein>